<dbReference type="CDD" id="cd11386">
    <property type="entry name" value="MCP_signal"/>
    <property type="match status" value="1"/>
</dbReference>
<name>A0A2K9EPI9_9FIRM</name>
<dbReference type="GO" id="GO:0007165">
    <property type="term" value="P:signal transduction"/>
    <property type="evidence" value="ECO:0007669"/>
    <property type="project" value="UniProtKB-KW"/>
</dbReference>
<keyword evidence="3" id="KW-0807">Transducer</keyword>
<dbReference type="Pfam" id="PF00672">
    <property type="entry name" value="HAMP"/>
    <property type="match status" value="1"/>
</dbReference>
<evidence type="ECO:0000256" key="1">
    <source>
        <dbReference type="ARBA" id="ARBA00022500"/>
    </source>
</evidence>
<dbReference type="RefSeq" id="WP_242971568.1">
    <property type="nucleotide sequence ID" value="NZ_CP025197.1"/>
</dbReference>
<feature type="transmembrane region" description="Helical" evidence="5">
    <location>
        <begin position="197"/>
        <end position="220"/>
    </location>
</feature>
<dbReference type="SUPFAM" id="SSF158472">
    <property type="entry name" value="HAMP domain-like"/>
    <property type="match status" value="1"/>
</dbReference>
<dbReference type="Pfam" id="PF18947">
    <property type="entry name" value="HAMP_2"/>
    <property type="match status" value="2"/>
</dbReference>
<evidence type="ECO:0000256" key="3">
    <source>
        <dbReference type="PROSITE-ProRule" id="PRU00284"/>
    </source>
</evidence>
<evidence type="ECO:0000313" key="8">
    <source>
        <dbReference type="EMBL" id="AUG58531.1"/>
    </source>
</evidence>
<dbReference type="PANTHER" id="PTHR43531">
    <property type="entry name" value="PROTEIN ICFG"/>
    <property type="match status" value="1"/>
</dbReference>
<feature type="transmembrane region" description="Helical" evidence="5">
    <location>
        <begin position="12"/>
        <end position="33"/>
    </location>
</feature>
<keyword evidence="4" id="KW-0175">Coiled coil</keyword>
<dbReference type="EMBL" id="CP025197">
    <property type="protein sequence ID" value="AUG58531.1"/>
    <property type="molecule type" value="Genomic_DNA"/>
</dbReference>
<dbReference type="SMART" id="SM00304">
    <property type="entry name" value="HAMP"/>
    <property type="match status" value="3"/>
</dbReference>
<evidence type="ECO:0000256" key="2">
    <source>
        <dbReference type="ARBA" id="ARBA00029447"/>
    </source>
</evidence>
<evidence type="ECO:0000259" key="6">
    <source>
        <dbReference type="PROSITE" id="PS50111"/>
    </source>
</evidence>
<dbReference type="SUPFAM" id="SSF58104">
    <property type="entry name" value="Methyl-accepting chemotaxis protein (MCP) signaling domain"/>
    <property type="match status" value="2"/>
</dbReference>
<dbReference type="AlphaFoldDB" id="A0A2K9EPI9"/>
<dbReference type="GO" id="GO:0004888">
    <property type="term" value="F:transmembrane signaling receptor activity"/>
    <property type="evidence" value="ECO:0007669"/>
    <property type="project" value="TreeGrafter"/>
</dbReference>
<dbReference type="InterPro" id="IPR051310">
    <property type="entry name" value="MCP_chemotaxis"/>
</dbReference>
<sequence length="834" mass="92310">MFKKMSIRNKIWVAIAIPVCVIIISLIIFTISMNSIVGGIQTNVHQQGMESLNLILNADRDMYQALNIIQEMSNENPNSAKYREKTNEYREEINQTRNRILEAESILLQNQKLWDGYTHQGTGRKIFYNFNMLKEKFSLWVDELESLINSGSLDDMYETNLFQNFNSARGHMDEIGEIINYAIESEIHAYVASKNTALSIIIFLTIIGLAIVVFVSLKIVSNITGPLKEAEKMLSELSKGHLGYRIESESEDEIGNMIRIMNNFADNLKKELVDVMKQISEGNLSVSAMIVDEGDEIGPAIKNIIDSLKELINETNRLTEAAKEGNLTVRGNYDNLKGAYADIVKGINNTLDEVIEPIEEAKHVLGKMALNDYTTGMSDKYKGTMKEFADDLNKLRNTLLYVQQDLISLSQGDMSRLNEIKKYGQLSENDKLLPSVLAVYQSIEDIINEINFLTKSALEGELSVRGDVDKFKGGYRDIVDGFNKTIDAIVAPIEEAACVLQELASGNLTETMKGEYKGDHAIIKNSMNMAIESFSKLLGEIRNSSEQVALSAQQLSSSSQTLSQGSTEQASSIEEITSSMEQISAQTNNNASNANEANKLAEQAKEYAKIGNEKMKEMINSMAEINESSANISKIIKVIDEIAFQTNILALNAAVEAARAGQYGKGFAVVADEVRNLAARSADAAKETTAMIENSIERVEYGTKITNDTAEALKSIVESVENAACLVSEIAAASNEQASGIAQINQAIMQVSQVIQTNSATAEEGASASEELSGQAELLNEMVRKFKIKTVGRKMDELDSETLNLINSLKNNTEYDEKNKNKKINLKDEDYGKY</sequence>
<dbReference type="PROSITE" id="PS50111">
    <property type="entry name" value="CHEMOTAXIS_TRANSDUC_2"/>
    <property type="match status" value="1"/>
</dbReference>
<feature type="domain" description="Methyl-accepting transducer" evidence="6">
    <location>
        <begin position="544"/>
        <end position="773"/>
    </location>
</feature>
<dbReference type="InterPro" id="IPR003660">
    <property type="entry name" value="HAMP_dom"/>
</dbReference>
<keyword evidence="5" id="KW-0812">Transmembrane</keyword>
<dbReference type="GO" id="GO:0006935">
    <property type="term" value="P:chemotaxis"/>
    <property type="evidence" value="ECO:0007669"/>
    <property type="project" value="UniProtKB-KW"/>
</dbReference>
<keyword evidence="9" id="KW-1185">Reference proteome</keyword>
<evidence type="ECO:0000259" key="7">
    <source>
        <dbReference type="PROSITE" id="PS50885"/>
    </source>
</evidence>
<feature type="domain" description="HAMP" evidence="7">
    <location>
        <begin position="221"/>
        <end position="273"/>
    </location>
</feature>
<reference evidence="8 9" key="1">
    <citation type="submission" date="2017-12" db="EMBL/GenBank/DDBJ databases">
        <title>Complete genome sequence of Herbivorax saccincola GGR1, a novel Cellulosome-producing hydrolytic bacterium in a thermophilic biogas plant, established by Illumina and Nanopore MinION sequencing.</title>
        <authorList>
            <person name="Pechtl A."/>
            <person name="Ruckert C."/>
            <person name="Koeck D.E."/>
            <person name="Maus I."/>
            <person name="Winkler A."/>
            <person name="Kalinowski J."/>
            <person name="Puhler A."/>
            <person name="Schwarz W.W."/>
            <person name="Zverlov V.V."/>
            <person name="Schluter A."/>
            <person name="Liebl W."/>
        </authorList>
    </citation>
    <scope>NUCLEOTIDE SEQUENCE [LARGE SCALE GENOMIC DNA]</scope>
    <source>
        <strain evidence="9">SR1</strain>
    </source>
</reference>
<evidence type="ECO:0000256" key="5">
    <source>
        <dbReference type="SAM" id="Phobius"/>
    </source>
</evidence>
<dbReference type="FunFam" id="1.10.287.950:FF:000001">
    <property type="entry name" value="Methyl-accepting chemotaxis sensory transducer"/>
    <property type="match status" value="1"/>
</dbReference>
<dbReference type="Proteomes" id="UP000233534">
    <property type="component" value="Chromosome"/>
</dbReference>
<evidence type="ECO:0000256" key="4">
    <source>
        <dbReference type="SAM" id="Coils"/>
    </source>
</evidence>
<organism evidence="8 9">
    <name type="scientific">Acetivibrio saccincola</name>
    <dbReference type="NCBI Taxonomy" id="1677857"/>
    <lineage>
        <taxon>Bacteria</taxon>
        <taxon>Bacillati</taxon>
        <taxon>Bacillota</taxon>
        <taxon>Clostridia</taxon>
        <taxon>Eubacteriales</taxon>
        <taxon>Oscillospiraceae</taxon>
        <taxon>Acetivibrio</taxon>
    </lineage>
</organism>
<dbReference type="InterPro" id="IPR004089">
    <property type="entry name" value="MCPsignal_dom"/>
</dbReference>
<feature type="domain" description="HAMP" evidence="7">
    <location>
        <begin position="487"/>
        <end position="539"/>
    </location>
</feature>
<keyword evidence="5" id="KW-1133">Transmembrane helix</keyword>
<proteinExistence type="inferred from homology"/>
<keyword evidence="1" id="KW-0145">Chemotaxis</keyword>
<comment type="similarity">
    <text evidence="2">Belongs to the methyl-accepting chemotaxis (MCP) protein family.</text>
</comment>
<gene>
    <name evidence="8" type="primary">tap2</name>
    <name evidence="8" type="ORF">HVS_13320</name>
</gene>
<accession>A0A2K9EPI9</accession>
<evidence type="ECO:0000313" key="9">
    <source>
        <dbReference type="Proteomes" id="UP000233534"/>
    </source>
</evidence>
<dbReference type="Gene3D" id="1.10.287.950">
    <property type="entry name" value="Methyl-accepting chemotaxis protein"/>
    <property type="match status" value="1"/>
</dbReference>
<dbReference type="Pfam" id="PF00015">
    <property type="entry name" value="MCPsignal"/>
    <property type="match status" value="1"/>
</dbReference>
<dbReference type="GO" id="GO:0005886">
    <property type="term" value="C:plasma membrane"/>
    <property type="evidence" value="ECO:0007669"/>
    <property type="project" value="TreeGrafter"/>
</dbReference>
<dbReference type="SMART" id="SM00283">
    <property type="entry name" value="MA"/>
    <property type="match status" value="1"/>
</dbReference>
<feature type="coiled-coil region" evidence="4">
    <location>
        <begin position="79"/>
        <end position="106"/>
    </location>
</feature>
<dbReference type="KEGG" id="hsc:HVS_13320"/>
<protein>
    <submittedName>
        <fullName evidence="8">Methyl-accepting chemotaxis protein IV</fullName>
    </submittedName>
</protein>
<dbReference type="PANTHER" id="PTHR43531:SF11">
    <property type="entry name" value="METHYL-ACCEPTING CHEMOTAXIS PROTEIN 3"/>
    <property type="match status" value="1"/>
</dbReference>
<keyword evidence="5" id="KW-0472">Membrane</keyword>
<dbReference type="Gene3D" id="1.20.120.1530">
    <property type="match status" value="2"/>
</dbReference>
<dbReference type="CDD" id="cd06225">
    <property type="entry name" value="HAMP"/>
    <property type="match status" value="1"/>
</dbReference>
<dbReference type="PROSITE" id="PS50885">
    <property type="entry name" value="HAMP"/>
    <property type="match status" value="2"/>
</dbReference>